<dbReference type="EMBL" id="MUYV01000001">
    <property type="protein sequence ID" value="OOS26818.1"/>
    <property type="molecule type" value="Genomic_DNA"/>
</dbReference>
<dbReference type="AlphaFoldDB" id="A0A1T0CWT5"/>
<dbReference type="RefSeq" id="WP_143821209.1">
    <property type="nucleotide sequence ID" value="NZ_MUYV01000001.1"/>
</dbReference>
<accession>A0A1T0CWT5</accession>
<proteinExistence type="predicted"/>
<keyword evidence="2" id="KW-1185">Reference proteome</keyword>
<name>A0A1T0CWT5_9GAMM</name>
<dbReference type="STRING" id="573983.B0681_00860"/>
<organism evidence="1 2">
    <name type="scientific">Moraxella porci DSM 25326</name>
    <dbReference type="NCBI Taxonomy" id="573983"/>
    <lineage>
        <taxon>Bacteria</taxon>
        <taxon>Pseudomonadati</taxon>
        <taxon>Pseudomonadota</taxon>
        <taxon>Gammaproteobacteria</taxon>
        <taxon>Moraxellales</taxon>
        <taxon>Moraxellaceae</taxon>
        <taxon>Moraxella</taxon>
    </lineage>
</organism>
<protein>
    <submittedName>
        <fullName evidence="1">Uncharacterized protein</fullName>
    </submittedName>
</protein>
<evidence type="ECO:0000313" key="2">
    <source>
        <dbReference type="Proteomes" id="UP000190683"/>
    </source>
</evidence>
<evidence type="ECO:0000313" key="1">
    <source>
        <dbReference type="EMBL" id="OOS26818.1"/>
    </source>
</evidence>
<reference evidence="1 2" key="1">
    <citation type="submission" date="2017-02" db="EMBL/GenBank/DDBJ databases">
        <title>Draft genome sequence of Moraxella porci CCUG 54912T type strain.</title>
        <authorList>
            <person name="Salva-Serra F."/>
            <person name="Engstrom-Jakobsson H."/>
            <person name="Thorell K."/>
            <person name="Jaen-Luchoro D."/>
            <person name="Gonzales-Siles L."/>
            <person name="Karlsson R."/>
            <person name="Yazdan S."/>
            <person name="Boulund F."/>
            <person name="Johnning A."/>
            <person name="Engstrand L."/>
            <person name="Kristiansson E."/>
            <person name="Moore E."/>
        </authorList>
    </citation>
    <scope>NUCLEOTIDE SEQUENCE [LARGE SCALE GENOMIC DNA]</scope>
    <source>
        <strain evidence="1 2">CCUG 54912</strain>
    </source>
</reference>
<sequence>MSVVVLLLCATVGLSIWQWLVLALLGSVLLMHIHWQQKHRVHHLSTDDIDGVWLLAKMDTQLSALSVRHQLGSPTPKKPVDQAIIHQAYLHDIDAVALGVTQAVILDFYVILPKKQRLRVVIFQDQLTARDFSQLMALARLRRGIGV</sequence>
<comment type="caution">
    <text evidence="1">The sequence shown here is derived from an EMBL/GenBank/DDBJ whole genome shotgun (WGS) entry which is preliminary data.</text>
</comment>
<dbReference type="Proteomes" id="UP000190683">
    <property type="component" value="Unassembled WGS sequence"/>
</dbReference>
<gene>
    <name evidence="1" type="ORF">B0681_00860</name>
</gene>